<evidence type="ECO:0000259" key="6">
    <source>
        <dbReference type="Pfam" id="PF02826"/>
    </source>
</evidence>
<dbReference type="InterPro" id="IPR006139">
    <property type="entry name" value="D-isomer_2_OHA_DH_cat_dom"/>
</dbReference>
<protein>
    <submittedName>
        <fullName evidence="7">D-3-phosphoglycerate dehydrogenase</fullName>
        <ecNumber evidence="7">1.1.1.95</ecNumber>
    </submittedName>
</protein>
<keyword evidence="8" id="KW-1185">Reference proteome</keyword>
<evidence type="ECO:0000256" key="2">
    <source>
        <dbReference type="ARBA" id="ARBA00023002"/>
    </source>
</evidence>
<dbReference type="GO" id="GO:0006357">
    <property type="term" value="P:regulation of transcription by RNA polymerase II"/>
    <property type="evidence" value="ECO:0007669"/>
    <property type="project" value="TreeGrafter"/>
</dbReference>
<dbReference type="PANTHER" id="PTHR46029:SF7">
    <property type="entry name" value="C-TERMINAL-BINDING PROTEIN"/>
    <property type="match status" value="1"/>
</dbReference>
<name>A0A5B9W7X1_9BACT</name>
<dbReference type="RefSeq" id="WP_148596030.1">
    <property type="nucleotide sequence ID" value="NZ_CP042997.1"/>
</dbReference>
<dbReference type="KEGG" id="agv:OJF2_48950"/>
<dbReference type="Pfam" id="PF00389">
    <property type="entry name" value="2-Hacid_dh"/>
    <property type="match status" value="1"/>
</dbReference>
<dbReference type="GO" id="GO:0051287">
    <property type="term" value="F:NAD binding"/>
    <property type="evidence" value="ECO:0007669"/>
    <property type="project" value="InterPro"/>
</dbReference>
<dbReference type="Gene3D" id="3.40.50.720">
    <property type="entry name" value="NAD(P)-binding Rossmann-like Domain"/>
    <property type="match status" value="2"/>
</dbReference>
<evidence type="ECO:0000313" key="7">
    <source>
        <dbReference type="EMBL" id="QEH36334.1"/>
    </source>
</evidence>
<sequence length="328" mass="36075">MSDTRRHRVLFADFLDENTVEMPVLSDVADLVLGRAFDERDLEGLLPEADAVVLYHDVPHFGEASFARAARCKCVVRAGVGYNNIDLDAAARHGVLVCNVPDYGTEEVADHTILFLLALARRLVTCHEEIRAGTWHYRSAVGTPRLRGKTLGLIGCGRIGTAVAVRAKALGLDVVFYDPHLRQGMDKALGIRRAFRLEDLLGQSHFVSLHCYLDESTRHIIDREAVAAMRPGAYLINTARGPCIDEPALLEGLDSGKIAAAALDVVEREPLEDARLREHPGILFTPHSAFYSVEGFVELRTKAVEEVRRVLLGEAPRNPVRHPPAGLA</sequence>
<dbReference type="CDD" id="cd05299">
    <property type="entry name" value="CtBP_dh"/>
    <property type="match status" value="1"/>
</dbReference>
<dbReference type="InterPro" id="IPR036291">
    <property type="entry name" value="NAD(P)-bd_dom_sf"/>
</dbReference>
<dbReference type="InterPro" id="IPR051638">
    <property type="entry name" value="CTBP_dehydrogenase"/>
</dbReference>
<accession>A0A5B9W7X1</accession>
<dbReference type="InterPro" id="IPR006140">
    <property type="entry name" value="D-isomer_DH_NAD-bd"/>
</dbReference>
<organism evidence="7 8">
    <name type="scientific">Aquisphaera giovannonii</name>
    <dbReference type="NCBI Taxonomy" id="406548"/>
    <lineage>
        <taxon>Bacteria</taxon>
        <taxon>Pseudomonadati</taxon>
        <taxon>Planctomycetota</taxon>
        <taxon>Planctomycetia</taxon>
        <taxon>Isosphaerales</taxon>
        <taxon>Isosphaeraceae</taxon>
        <taxon>Aquisphaera</taxon>
    </lineage>
</organism>
<comment type="similarity">
    <text evidence="1 4">Belongs to the D-isomer specific 2-hydroxyacid dehydrogenase family.</text>
</comment>
<dbReference type="EC" id="1.1.1.95" evidence="7"/>
<keyword evidence="2 4" id="KW-0560">Oxidoreductase</keyword>
<dbReference type="GO" id="GO:0140297">
    <property type="term" value="F:DNA-binding transcription factor binding"/>
    <property type="evidence" value="ECO:0007669"/>
    <property type="project" value="TreeGrafter"/>
</dbReference>
<dbReference type="AlphaFoldDB" id="A0A5B9W7X1"/>
<dbReference type="InterPro" id="IPR043322">
    <property type="entry name" value="CtBP"/>
</dbReference>
<dbReference type="OrthoDB" id="277029at2"/>
<dbReference type="SUPFAM" id="SSF51735">
    <property type="entry name" value="NAD(P)-binding Rossmann-fold domains"/>
    <property type="match status" value="1"/>
</dbReference>
<evidence type="ECO:0000256" key="4">
    <source>
        <dbReference type="RuleBase" id="RU003719"/>
    </source>
</evidence>
<evidence type="ECO:0000256" key="3">
    <source>
        <dbReference type="ARBA" id="ARBA00023027"/>
    </source>
</evidence>
<keyword evidence="3" id="KW-0520">NAD</keyword>
<dbReference type="GO" id="GO:0001221">
    <property type="term" value="F:transcription coregulator binding"/>
    <property type="evidence" value="ECO:0007669"/>
    <property type="project" value="TreeGrafter"/>
</dbReference>
<feature type="domain" description="D-isomer specific 2-hydroxyacid dehydrogenase catalytic" evidence="5">
    <location>
        <begin position="18"/>
        <end position="320"/>
    </location>
</feature>
<dbReference type="Pfam" id="PF02826">
    <property type="entry name" value="2-Hacid_dh_C"/>
    <property type="match status" value="1"/>
</dbReference>
<feature type="domain" description="D-isomer specific 2-hydroxyacid dehydrogenase NAD-binding" evidence="6">
    <location>
        <begin position="115"/>
        <end position="289"/>
    </location>
</feature>
<dbReference type="PANTHER" id="PTHR46029">
    <property type="entry name" value="C-TERMINAL-BINDING PROTEIN"/>
    <property type="match status" value="1"/>
</dbReference>
<dbReference type="GO" id="GO:0004617">
    <property type="term" value="F:phosphoglycerate dehydrogenase activity"/>
    <property type="evidence" value="ECO:0007669"/>
    <property type="project" value="UniProtKB-EC"/>
</dbReference>
<evidence type="ECO:0000256" key="1">
    <source>
        <dbReference type="ARBA" id="ARBA00005854"/>
    </source>
</evidence>
<dbReference type="EMBL" id="CP042997">
    <property type="protein sequence ID" value="QEH36334.1"/>
    <property type="molecule type" value="Genomic_DNA"/>
</dbReference>
<reference evidence="7 8" key="1">
    <citation type="submission" date="2019-08" db="EMBL/GenBank/DDBJ databases">
        <title>Deep-cultivation of Planctomycetes and their phenomic and genomic characterization uncovers novel biology.</title>
        <authorList>
            <person name="Wiegand S."/>
            <person name="Jogler M."/>
            <person name="Boedeker C."/>
            <person name="Pinto D."/>
            <person name="Vollmers J."/>
            <person name="Rivas-Marin E."/>
            <person name="Kohn T."/>
            <person name="Peeters S.H."/>
            <person name="Heuer A."/>
            <person name="Rast P."/>
            <person name="Oberbeckmann S."/>
            <person name="Bunk B."/>
            <person name="Jeske O."/>
            <person name="Meyerdierks A."/>
            <person name="Storesund J.E."/>
            <person name="Kallscheuer N."/>
            <person name="Luecker S."/>
            <person name="Lage O.M."/>
            <person name="Pohl T."/>
            <person name="Merkel B.J."/>
            <person name="Hornburger P."/>
            <person name="Mueller R.-W."/>
            <person name="Bruemmer F."/>
            <person name="Labrenz M."/>
            <person name="Spormann A.M."/>
            <person name="Op den Camp H."/>
            <person name="Overmann J."/>
            <person name="Amann R."/>
            <person name="Jetten M.S.M."/>
            <person name="Mascher T."/>
            <person name="Medema M.H."/>
            <person name="Devos D.P."/>
            <person name="Kaster A.-K."/>
            <person name="Ovreas L."/>
            <person name="Rohde M."/>
            <person name="Galperin M.Y."/>
            <person name="Jogler C."/>
        </authorList>
    </citation>
    <scope>NUCLEOTIDE SEQUENCE [LARGE SCALE GENOMIC DNA]</scope>
    <source>
        <strain evidence="7 8">OJF2</strain>
    </source>
</reference>
<proteinExistence type="inferred from homology"/>
<gene>
    <name evidence="7" type="primary">serA_1</name>
    <name evidence="7" type="ORF">OJF2_48950</name>
</gene>
<evidence type="ECO:0000313" key="8">
    <source>
        <dbReference type="Proteomes" id="UP000324233"/>
    </source>
</evidence>
<dbReference type="FunFam" id="3.40.50.720:FF:000203">
    <property type="entry name" value="D-3-phosphoglycerate dehydrogenase (SerA)"/>
    <property type="match status" value="1"/>
</dbReference>
<dbReference type="Proteomes" id="UP000324233">
    <property type="component" value="Chromosome"/>
</dbReference>
<dbReference type="GO" id="GO:0003714">
    <property type="term" value="F:transcription corepressor activity"/>
    <property type="evidence" value="ECO:0007669"/>
    <property type="project" value="InterPro"/>
</dbReference>
<evidence type="ECO:0000259" key="5">
    <source>
        <dbReference type="Pfam" id="PF00389"/>
    </source>
</evidence>
<dbReference type="SUPFAM" id="SSF52283">
    <property type="entry name" value="Formate/glycerate dehydrogenase catalytic domain-like"/>
    <property type="match status" value="1"/>
</dbReference>